<protein>
    <submittedName>
        <fullName evidence="1">Uncharacterized protein</fullName>
    </submittedName>
</protein>
<dbReference type="Proteomes" id="UP000308092">
    <property type="component" value="Unassembled WGS sequence"/>
</dbReference>
<comment type="caution">
    <text evidence="1">The sequence shown here is derived from an EMBL/GenBank/DDBJ whole genome shotgun (WGS) entry which is preliminary data.</text>
</comment>
<dbReference type="AlphaFoldDB" id="A0A4S3JD05"/>
<reference evidence="1 2" key="1">
    <citation type="submission" date="2019-03" db="EMBL/GenBank/DDBJ databases">
        <title>The genome sequence of a newly discovered highly antifungal drug resistant Aspergillus species, Aspergillus tanneri NIH 1004.</title>
        <authorList>
            <person name="Mounaud S."/>
            <person name="Singh I."/>
            <person name="Joardar V."/>
            <person name="Pakala S."/>
            <person name="Pakala S."/>
            <person name="Venepally P."/>
            <person name="Hoover J."/>
            <person name="Nierman W."/>
            <person name="Chung J."/>
            <person name="Losada L."/>
        </authorList>
    </citation>
    <scope>NUCLEOTIDE SEQUENCE [LARGE SCALE GENOMIC DNA]</scope>
    <source>
        <strain evidence="1 2">NIH1004</strain>
    </source>
</reference>
<evidence type="ECO:0000313" key="1">
    <source>
        <dbReference type="EMBL" id="THC93000.1"/>
    </source>
</evidence>
<accession>A0A4S3JD05</accession>
<sequence length="49" mass="5456">MPVLHVFDVTQVLVKLLSSKGFLMPPYLADNAEHQLSQSRGIAPQNIHD</sequence>
<proteinExistence type="predicted"/>
<gene>
    <name evidence="1" type="ORF">EYZ11_007509</name>
</gene>
<dbReference type="EMBL" id="SOSA01000293">
    <property type="protein sequence ID" value="THC93000.1"/>
    <property type="molecule type" value="Genomic_DNA"/>
</dbReference>
<evidence type="ECO:0000313" key="2">
    <source>
        <dbReference type="Proteomes" id="UP000308092"/>
    </source>
</evidence>
<dbReference type="VEuPathDB" id="FungiDB:EYZ11_007509"/>
<name>A0A4S3JD05_9EURO</name>
<keyword evidence="2" id="KW-1185">Reference proteome</keyword>
<organism evidence="1 2">
    <name type="scientific">Aspergillus tanneri</name>
    <dbReference type="NCBI Taxonomy" id="1220188"/>
    <lineage>
        <taxon>Eukaryota</taxon>
        <taxon>Fungi</taxon>
        <taxon>Dikarya</taxon>
        <taxon>Ascomycota</taxon>
        <taxon>Pezizomycotina</taxon>
        <taxon>Eurotiomycetes</taxon>
        <taxon>Eurotiomycetidae</taxon>
        <taxon>Eurotiales</taxon>
        <taxon>Aspergillaceae</taxon>
        <taxon>Aspergillus</taxon>
        <taxon>Aspergillus subgen. Circumdati</taxon>
    </lineage>
</organism>